<evidence type="ECO:0000313" key="6">
    <source>
        <dbReference type="EMBL" id="SNR99089.1"/>
    </source>
</evidence>
<evidence type="ECO:0000256" key="2">
    <source>
        <dbReference type="ARBA" id="ARBA00022723"/>
    </source>
</evidence>
<reference evidence="6 7" key="1">
    <citation type="submission" date="2017-06" db="EMBL/GenBank/DDBJ databases">
        <authorList>
            <person name="Kim H.J."/>
            <person name="Triplett B.A."/>
        </authorList>
    </citation>
    <scope>NUCLEOTIDE SEQUENCE [LARGE SCALE GENOMIC DNA]</scope>
    <source>
        <strain evidence="6 7">SCA</strain>
    </source>
</reference>
<keyword evidence="2" id="KW-0479">Metal-binding</keyword>
<dbReference type="OrthoDB" id="9793312at2"/>
<dbReference type="InterPro" id="IPR007202">
    <property type="entry name" value="4Fe-4S_dom"/>
</dbReference>
<sequence length="175" mass="20503">MYVKDIIITRIQPCTADAERIRFQAGFSRNISEVLPYMNAVLMDAIYNHKIPSLTFKKQFRIITLYEDKLAVSKAINETDAYEITDLIKGLVNEIYEKRKDIEPIYEMRQKPSAIEVYKYLPKINCRKCKEATCLAFASKFLMGEQKIQNCRPLYEEANKEKLETMEDFAQMLGY</sequence>
<dbReference type="Proteomes" id="UP000198304">
    <property type="component" value="Unassembled WGS sequence"/>
</dbReference>
<keyword evidence="3" id="KW-0408">Iron</keyword>
<dbReference type="RefSeq" id="WP_089281443.1">
    <property type="nucleotide sequence ID" value="NZ_FZOJ01000002.1"/>
</dbReference>
<accession>A0A239AU83</accession>
<dbReference type="PANTHER" id="PTHR36214">
    <property type="match status" value="1"/>
</dbReference>
<dbReference type="AlphaFoldDB" id="A0A239AU83"/>
<name>A0A239AU83_9FIRM</name>
<feature type="domain" description="4Fe-4S" evidence="5">
    <location>
        <begin position="109"/>
        <end position="168"/>
    </location>
</feature>
<evidence type="ECO:0000256" key="4">
    <source>
        <dbReference type="ARBA" id="ARBA00023014"/>
    </source>
</evidence>
<organism evidence="6 7">
    <name type="scientific">Anaerovirgula multivorans</name>
    <dbReference type="NCBI Taxonomy" id="312168"/>
    <lineage>
        <taxon>Bacteria</taxon>
        <taxon>Bacillati</taxon>
        <taxon>Bacillota</taxon>
        <taxon>Clostridia</taxon>
        <taxon>Peptostreptococcales</taxon>
        <taxon>Natronincolaceae</taxon>
        <taxon>Anaerovirgula</taxon>
    </lineage>
</organism>
<keyword evidence="1" id="KW-0004">4Fe-4S</keyword>
<dbReference type="PROSITE" id="PS51656">
    <property type="entry name" value="4FE4S"/>
    <property type="match status" value="1"/>
</dbReference>
<evidence type="ECO:0000259" key="5">
    <source>
        <dbReference type="PROSITE" id="PS51656"/>
    </source>
</evidence>
<evidence type="ECO:0000313" key="7">
    <source>
        <dbReference type="Proteomes" id="UP000198304"/>
    </source>
</evidence>
<keyword evidence="4" id="KW-0411">Iron-sulfur</keyword>
<dbReference type="EMBL" id="FZOJ01000002">
    <property type="protein sequence ID" value="SNR99089.1"/>
    <property type="molecule type" value="Genomic_DNA"/>
</dbReference>
<dbReference type="InterPro" id="IPR051069">
    <property type="entry name" value="ACDS_complex_subunit"/>
</dbReference>
<dbReference type="Gene3D" id="1.10.15.40">
    <property type="entry name" value="Electron transport complex subunit B, putative Fe-S cluster"/>
    <property type="match status" value="1"/>
</dbReference>
<dbReference type="GO" id="GO:0051539">
    <property type="term" value="F:4 iron, 4 sulfur cluster binding"/>
    <property type="evidence" value="ECO:0007669"/>
    <property type="project" value="UniProtKB-KW"/>
</dbReference>
<evidence type="ECO:0000256" key="1">
    <source>
        <dbReference type="ARBA" id="ARBA00022485"/>
    </source>
</evidence>
<dbReference type="GO" id="GO:0046872">
    <property type="term" value="F:metal ion binding"/>
    <property type="evidence" value="ECO:0007669"/>
    <property type="project" value="UniProtKB-KW"/>
</dbReference>
<gene>
    <name evidence="6" type="ORF">SAMN05446037_1002263</name>
</gene>
<evidence type="ECO:0000256" key="3">
    <source>
        <dbReference type="ARBA" id="ARBA00023004"/>
    </source>
</evidence>
<protein>
    <submittedName>
        <fullName evidence="6">Metal-binding trascriptional regulator, contains putative Fe-S cluster and ArsR family DNA binding domain</fullName>
    </submittedName>
</protein>
<dbReference type="PANTHER" id="PTHR36214:SF3">
    <property type="entry name" value="ACETYL-COA DECARBONYLASE_SYNTHASE COMPLEX SUBUNIT GAMMA"/>
    <property type="match status" value="1"/>
</dbReference>
<dbReference type="Pfam" id="PF04060">
    <property type="entry name" value="FeS"/>
    <property type="match status" value="1"/>
</dbReference>
<keyword evidence="7" id="KW-1185">Reference proteome</keyword>
<proteinExistence type="predicted"/>